<evidence type="ECO:0000313" key="2">
    <source>
        <dbReference type="Proteomes" id="UP000564806"/>
    </source>
</evidence>
<proteinExistence type="predicted"/>
<evidence type="ECO:0000313" key="1">
    <source>
        <dbReference type="EMBL" id="NUU61922.1"/>
    </source>
</evidence>
<name>A0A850ESZ2_9BACL</name>
<dbReference type="PANTHER" id="PTHR37812">
    <property type="entry name" value="MU-LIKE PROPHAGE FLUMU PROTEIN C"/>
    <property type="match status" value="1"/>
</dbReference>
<dbReference type="EMBL" id="JABWCS010000211">
    <property type="protein sequence ID" value="NUU61922.1"/>
    <property type="molecule type" value="Genomic_DNA"/>
</dbReference>
<dbReference type="Proteomes" id="UP000564806">
    <property type="component" value="Unassembled WGS sequence"/>
</dbReference>
<comment type="caution">
    <text evidence="1">The sequence shown here is derived from an EMBL/GenBank/DDBJ whole genome shotgun (WGS) entry which is preliminary data.</text>
</comment>
<dbReference type="InterPro" id="IPR009057">
    <property type="entry name" value="Homeodomain-like_sf"/>
</dbReference>
<dbReference type="PANTHER" id="PTHR37812:SF1">
    <property type="entry name" value="MU-LIKE PROPHAGE FLUMU PROTEIN C"/>
    <property type="match status" value="1"/>
</dbReference>
<evidence type="ECO:0008006" key="3">
    <source>
        <dbReference type="Google" id="ProtNLM"/>
    </source>
</evidence>
<dbReference type="RefSeq" id="WP_175372407.1">
    <property type="nucleotide sequence ID" value="NZ_JABWCS010000211.1"/>
</dbReference>
<dbReference type="NCBIfam" id="NF040785">
    <property type="entry name" value="CD3324_fam"/>
    <property type="match status" value="1"/>
</dbReference>
<dbReference type="InterPro" id="IPR052411">
    <property type="entry name" value="c-mor_Regulatory_Protein"/>
</dbReference>
<protein>
    <recommendedName>
        <fullName evidence="3">Mor transcription activator domain-containing protein</fullName>
    </recommendedName>
</protein>
<dbReference type="InterPro" id="IPR049739">
    <property type="entry name" value="YraL-like"/>
</dbReference>
<dbReference type="AlphaFoldDB" id="A0A850ESZ2"/>
<dbReference type="SUPFAM" id="SSF46689">
    <property type="entry name" value="Homeodomain-like"/>
    <property type="match status" value="1"/>
</dbReference>
<dbReference type="Gene3D" id="1.10.10.60">
    <property type="entry name" value="Homeodomain-like"/>
    <property type="match status" value="1"/>
</dbReference>
<reference evidence="1" key="1">
    <citation type="submission" date="2020-06" db="EMBL/GenBank/DDBJ databases">
        <title>Paenibacillus sp. nov., isolated from soil.</title>
        <authorList>
            <person name="Seo Y.L."/>
        </authorList>
    </citation>
    <scope>NUCLEOTIDE SEQUENCE [LARGE SCALE GENOMIC DNA]</scope>
    <source>
        <strain evidence="1">JW14</strain>
    </source>
</reference>
<keyword evidence="2" id="KW-1185">Reference proteome</keyword>
<gene>
    <name evidence="1" type="ORF">HPT30_16380</name>
</gene>
<sequence length="89" mass="10403">MRYINANKILPKELILKLQNFVHGEYIYIPAIEDQHKHWGERSGSREEIDNRNLEIIEAYTSGSSIQDLAEVYCLSVYAIRKIIYSKSD</sequence>
<accession>A0A850ESZ2</accession>
<organism evidence="1 2">
    <name type="scientific">Paenibacillus agri</name>
    <dbReference type="NCBI Taxonomy" id="2744309"/>
    <lineage>
        <taxon>Bacteria</taxon>
        <taxon>Bacillati</taxon>
        <taxon>Bacillota</taxon>
        <taxon>Bacilli</taxon>
        <taxon>Bacillales</taxon>
        <taxon>Paenibacillaceae</taxon>
        <taxon>Paenibacillus</taxon>
    </lineage>
</organism>